<name>A0A845UXL0_9GAMM</name>
<feature type="domain" description="DUF3592" evidence="2">
    <location>
        <begin position="45"/>
        <end position="131"/>
    </location>
</feature>
<organism evidence="3 4">
    <name type="scientific">Wenzhouxiangella limi</name>
    <dbReference type="NCBI Taxonomy" id="2707351"/>
    <lineage>
        <taxon>Bacteria</taxon>
        <taxon>Pseudomonadati</taxon>
        <taxon>Pseudomonadota</taxon>
        <taxon>Gammaproteobacteria</taxon>
        <taxon>Chromatiales</taxon>
        <taxon>Wenzhouxiangellaceae</taxon>
        <taxon>Wenzhouxiangella</taxon>
    </lineage>
</organism>
<evidence type="ECO:0000313" key="3">
    <source>
        <dbReference type="EMBL" id="NDY95428.1"/>
    </source>
</evidence>
<dbReference type="Proteomes" id="UP000484885">
    <property type="component" value="Unassembled WGS sequence"/>
</dbReference>
<sequence>MAERSGQKTIRRVAAVLILLMGLALVQDRVRLLLAGQQSHDWPTVTGEVVDATVTALAGTQVGLGWRVQISYDYEVDDRSFTGSRLRFSRRLGGRTRDQAEQAVVSYVPGGPIEVHYDPEQPARSVIVPGPDRRAWFGLIVGLGLAAIAVTFWTVPTRSNPSSNAGGRKR</sequence>
<accession>A0A845UXL0</accession>
<evidence type="ECO:0000259" key="2">
    <source>
        <dbReference type="Pfam" id="PF12158"/>
    </source>
</evidence>
<keyword evidence="1" id="KW-1133">Transmembrane helix</keyword>
<protein>
    <submittedName>
        <fullName evidence="3">DUF3592 domain-containing protein</fullName>
    </submittedName>
</protein>
<comment type="caution">
    <text evidence="3">The sequence shown here is derived from an EMBL/GenBank/DDBJ whole genome shotgun (WGS) entry which is preliminary data.</text>
</comment>
<keyword evidence="1" id="KW-0472">Membrane</keyword>
<gene>
    <name evidence="3" type="ORF">G3I74_06785</name>
</gene>
<keyword evidence="4" id="KW-1185">Reference proteome</keyword>
<dbReference type="AlphaFoldDB" id="A0A845UXL0"/>
<proteinExistence type="predicted"/>
<dbReference type="InterPro" id="IPR021994">
    <property type="entry name" value="DUF3592"/>
</dbReference>
<dbReference type="EMBL" id="JAAGSC010000039">
    <property type="protein sequence ID" value="NDY95428.1"/>
    <property type="molecule type" value="Genomic_DNA"/>
</dbReference>
<dbReference type="Pfam" id="PF12158">
    <property type="entry name" value="DUF3592"/>
    <property type="match status" value="1"/>
</dbReference>
<feature type="transmembrane region" description="Helical" evidence="1">
    <location>
        <begin position="135"/>
        <end position="155"/>
    </location>
</feature>
<reference evidence="3 4" key="1">
    <citation type="submission" date="2020-02" db="EMBL/GenBank/DDBJ databases">
        <authorList>
            <person name="Zhang X.-Y."/>
        </authorList>
    </citation>
    <scope>NUCLEOTIDE SEQUENCE [LARGE SCALE GENOMIC DNA]</scope>
    <source>
        <strain evidence="3 4">C33</strain>
    </source>
</reference>
<evidence type="ECO:0000256" key="1">
    <source>
        <dbReference type="SAM" id="Phobius"/>
    </source>
</evidence>
<evidence type="ECO:0000313" key="4">
    <source>
        <dbReference type="Proteomes" id="UP000484885"/>
    </source>
</evidence>
<dbReference type="RefSeq" id="WP_164210812.1">
    <property type="nucleotide sequence ID" value="NZ_JAAGSC010000039.1"/>
</dbReference>
<keyword evidence="1" id="KW-0812">Transmembrane</keyword>